<keyword evidence="3" id="KW-1185">Reference proteome</keyword>
<dbReference type="EMBL" id="JAPDDS010000011">
    <property type="protein sequence ID" value="MCW1886580.1"/>
    <property type="molecule type" value="Genomic_DNA"/>
</dbReference>
<dbReference type="Proteomes" id="UP001207930">
    <property type="component" value="Unassembled WGS sequence"/>
</dbReference>
<evidence type="ECO:0000313" key="3">
    <source>
        <dbReference type="Proteomes" id="UP001207930"/>
    </source>
</evidence>
<keyword evidence="1" id="KW-0732">Signal</keyword>
<proteinExistence type="predicted"/>
<feature type="signal peptide" evidence="1">
    <location>
        <begin position="1"/>
        <end position="17"/>
    </location>
</feature>
<comment type="caution">
    <text evidence="2">The sequence shown here is derived from an EMBL/GenBank/DDBJ whole genome shotgun (WGS) entry which is preliminary data.</text>
</comment>
<reference evidence="2 3" key="1">
    <citation type="submission" date="2022-10" db="EMBL/GenBank/DDBJ databases">
        <title>Luteolibacter flavescens strain MCCC 1K03193, whole genome shotgun sequencing project.</title>
        <authorList>
            <person name="Zhao G."/>
            <person name="Shen L."/>
        </authorList>
    </citation>
    <scope>NUCLEOTIDE SEQUENCE [LARGE SCALE GENOMIC DNA]</scope>
    <source>
        <strain evidence="2 3">MCCC 1K03193</strain>
    </source>
</reference>
<feature type="chain" id="PRO_5045446863" description="Lipoprotein" evidence="1">
    <location>
        <begin position="18"/>
        <end position="221"/>
    </location>
</feature>
<evidence type="ECO:0008006" key="4">
    <source>
        <dbReference type="Google" id="ProtNLM"/>
    </source>
</evidence>
<dbReference type="RefSeq" id="WP_264502536.1">
    <property type="nucleotide sequence ID" value="NZ_JAPDDS010000011.1"/>
</dbReference>
<name>A0ABT3FSM8_9BACT</name>
<organism evidence="2 3">
    <name type="scientific">Luteolibacter flavescens</name>
    <dbReference type="NCBI Taxonomy" id="1859460"/>
    <lineage>
        <taxon>Bacteria</taxon>
        <taxon>Pseudomonadati</taxon>
        <taxon>Verrucomicrobiota</taxon>
        <taxon>Verrucomicrobiia</taxon>
        <taxon>Verrucomicrobiales</taxon>
        <taxon>Verrucomicrobiaceae</taxon>
        <taxon>Luteolibacter</taxon>
    </lineage>
</organism>
<sequence length="221" mass="23947">MKTGLLFISAASSILLASCSSTVPLTVANQQDLEKATWITLETKRVVMSKDSGMRTGVMPQQEAVAAFKEASRVRGAKSESIHQDKAMVRGGRMVSGFANNHFPHYAFGETWMGTQREVQLQTTKHGMEAVVSYDHQVLAHPSGELSELQKPLSGKEQVATYIPAKKIKEAVSFAGGESKASVRVRTAGFKGSIPYGSALVLKTSGSSTMTEYVMFTFSFE</sequence>
<protein>
    <recommendedName>
        <fullName evidence="4">Lipoprotein</fullName>
    </recommendedName>
</protein>
<evidence type="ECO:0000256" key="1">
    <source>
        <dbReference type="SAM" id="SignalP"/>
    </source>
</evidence>
<dbReference type="PROSITE" id="PS51257">
    <property type="entry name" value="PROKAR_LIPOPROTEIN"/>
    <property type="match status" value="1"/>
</dbReference>
<evidence type="ECO:0000313" key="2">
    <source>
        <dbReference type="EMBL" id="MCW1886580.1"/>
    </source>
</evidence>
<gene>
    <name evidence="2" type="ORF">OKA04_17715</name>
</gene>
<accession>A0ABT3FSM8</accession>